<feature type="repeat" description="PPR" evidence="2">
    <location>
        <begin position="635"/>
        <end position="669"/>
    </location>
</feature>
<dbReference type="Proteomes" id="UP000230069">
    <property type="component" value="Unassembled WGS sequence"/>
</dbReference>
<dbReference type="OrthoDB" id="185373at2759"/>
<dbReference type="SUPFAM" id="SSF52821">
    <property type="entry name" value="Rhodanese/Cell cycle control phosphatase"/>
    <property type="match status" value="1"/>
</dbReference>
<feature type="repeat" description="PPR" evidence="2">
    <location>
        <begin position="705"/>
        <end position="739"/>
    </location>
</feature>
<feature type="domain" description="Rhodanese" evidence="3">
    <location>
        <begin position="81"/>
        <end position="194"/>
    </location>
</feature>
<feature type="repeat" description="PPR" evidence="2">
    <location>
        <begin position="428"/>
        <end position="462"/>
    </location>
</feature>
<dbReference type="InterPro" id="IPR002885">
    <property type="entry name" value="PPR_rpt"/>
</dbReference>
<dbReference type="NCBIfam" id="TIGR00756">
    <property type="entry name" value="PPR"/>
    <property type="match status" value="13"/>
</dbReference>
<dbReference type="STRING" id="218851.A0A2G5CZV4"/>
<evidence type="ECO:0000313" key="4">
    <source>
        <dbReference type="EMBL" id="PIA36780.1"/>
    </source>
</evidence>
<feature type="repeat" description="PPR" evidence="2">
    <location>
        <begin position="740"/>
        <end position="774"/>
    </location>
</feature>
<evidence type="ECO:0000313" key="5">
    <source>
        <dbReference type="Proteomes" id="UP000230069"/>
    </source>
</evidence>
<dbReference type="CDD" id="cd01448">
    <property type="entry name" value="TST_Repeat_1"/>
    <property type="match status" value="1"/>
</dbReference>
<dbReference type="PROSITE" id="PS50206">
    <property type="entry name" value="RHODANESE_3"/>
    <property type="match status" value="1"/>
</dbReference>
<dbReference type="EMBL" id="KZ305049">
    <property type="protein sequence ID" value="PIA36780.1"/>
    <property type="molecule type" value="Genomic_DNA"/>
</dbReference>
<feature type="repeat" description="PPR" evidence="2">
    <location>
        <begin position="565"/>
        <end position="599"/>
    </location>
</feature>
<feature type="repeat" description="PPR" evidence="2">
    <location>
        <begin position="498"/>
        <end position="532"/>
    </location>
</feature>
<feature type="repeat" description="PPR" evidence="2">
    <location>
        <begin position="393"/>
        <end position="427"/>
    </location>
</feature>
<dbReference type="InterPro" id="IPR001307">
    <property type="entry name" value="Thiosulphate_STrfase_CS"/>
</dbReference>
<evidence type="ECO:0000256" key="2">
    <source>
        <dbReference type="PROSITE-ProRule" id="PRU00708"/>
    </source>
</evidence>
<dbReference type="PROSITE" id="PS00380">
    <property type="entry name" value="RHODANESE_1"/>
    <property type="match status" value="1"/>
</dbReference>
<accession>A0A2G5CZV4</accession>
<dbReference type="GO" id="GO:0003729">
    <property type="term" value="F:mRNA binding"/>
    <property type="evidence" value="ECO:0007669"/>
    <property type="project" value="TreeGrafter"/>
</dbReference>
<dbReference type="Pfam" id="PF13041">
    <property type="entry name" value="PPR_2"/>
    <property type="match status" value="4"/>
</dbReference>
<dbReference type="InParanoid" id="A0A2G5CZV4"/>
<dbReference type="GO" id="GO:0004792">
    <property type="term" value="F:thiosulfate-cyanide sulfurtransferase activity"/>
    <property type="evidence" value="ECO:0007669"/>
    <property type="project" value="InterPro"/>
</dbReference>
<evidence type="ECO:0000259" key="3">
    <source>
        <dbReference type="PROSITE" id="PS50206"/>
    </source>
</evidence>
<dbReference type="AlphaFoldDB" id="A0A2G5CZV4"/>
<gene>
    <name evidence="4" type="ORF">AQUCO_03200037v1</name>
</gene>
<feature type="repeat" description="PPR" evidence="2">
    <location>
        <begin position="670"/>
        <end position="704"/>
    </location>
</feature>
<feature type="repeat" description="PPR" evidence="2">
    <location>
        <begin position="323"/>
        <end position="357"/>
    </location>
</feature>
<dbReference type="Gene3D" id="3.40.250.10">
    <property type="entry name" value="Rhodanese-like domain"/>
    <property type="match status" value="1"/>
</dbReference>
<keyword evidence="5" id="KW-1185">Reference proteome</keyword>
<feature type="repeat" description="PPR" evidence="2">
    <location>
        <begin position="600"/>
        <end position="634"/>
    </location>
</feature>
<protein>
    <recommendedName>
        <fullName evidence="3">Rhodanese domain-containing protein</fullName>
    </recommendedName>
</protein>
<feature type="repeat" description="PPR" evidence="2">
    <location>
        <begin position="463"/>
        <end position="497"/>
    </location>
</feature>
<dbReference type="Gene3D" id="1.25.40.10">
    <property type="entry name" value="Tetratricopeptide repeat domain"/>
    <property type="match status" value="7"/>
</dbReference>
<dbReference type="PROSITE" id="PS51375">
    <property type="entry name" value="PPR"/>
    <property type="match status" value="14"/>
</dbReference>
<dbReference type="InterPro" id="IPR011990">
    <property type="entry name" value="TPR-like_helical_dom_sf"/>
</dbReference>
<dbReference type="InterPro" id="IPR001763">
    <property type="entry name" value="Rhodanese-like_dom"/>
</dbReference>
<feature type="repeat" description="PPR" evidence="2">
    <location>
        <begin position="288"/>
        <end position="322"/>
    </location>
</feature>
<name>A0A2G5CZV4_AQUCA</name>
<reference evidence="4 5" key="1">
    <citation type="submission" date="2017-09" db="EMBL/GenBank/DDBJ databases">
        <title>WGS assembly of Aquilegia coerulea Goldsmith.</title>
        <authorList>
            <person name="Hodges S."/>
            <person name="Kramer E."/>
            <person name="Nordborg M."/>
            <person name="Tomkins J."/>
            <person name="Borevitz J."/>
            <person name="Derieg N."/>
            <person name="Yan J."/>
            <person name="Mihaltcheva S."/>
            <person name="Hayes R.D."/>
            <person name="Rokhsar D."/>
        </authorList>
    </citation>
    <scope>NUCLEOTIDE SEQUENCE [LARGE SCALE GENOMIC DNA]</scope>
    <source>
        <strain evidence="5">cv. Goldsmith</strain>
    </source>
</reference>
<keyword evidence="1" id="KW-0677">Repeat</keyword>
<dbReference type="Pfam" id="PF01535">
    <property type="entry name" value="PPR"/>
    <property type="match status" value="5"/>
</dbReference>
<feature type="repeat" description="PPR" evidence="2">
    <location>
        <begin position="775"/>
        <end position="809"/>
    </location>
</feature>
<dbReference type="Pfam" id="PF12854">
    <property type="entry name" value="PPR_1"/>
    <property type="match status" value="3"/>
</dbReference>
<evidence type="ECO:0000256" key="1">
    <source>
        <dbReference type="ARBA" id="ARBA00022737"/>
    </source>
</evidence>
<proteinExistence type="predicted"/>
<sequence>MVYRGSDPGYRRNTMFRLKRHEETNEKTFSPRVHPSLLVSTNFGLVRCIMTSTRVTADFATQSSSTNEPVVSVDWFHANLKDPDVKVLDASWYMPDEKRNPFQEYQVAHIPGALFFDVDGISDRASNLPHMLPREDAFAAAVSALGIQNKDGLVVYDGKGIFSAARVWWVSGFAVCHILAGKLRLKDLRGLLTKMLEDQGPGSARLLCEILQSSFKDWKFTSMVWDMLANVYAKSEMVHDALVMLDKMKDLNFQASISTYNNLMHNLRHTDMIWEIYNEIRDSGVPQSMYTYTIFIDSLRKHSRLKDAVDFFRKTTGKEFRPCVVSFNTLMSGLCNMGFVDVAKSFFCMMYKCGVLPDCYSYNTLIHGLCRVGSVEEALDFCDDMLENGVEPDVVTYNIFANGLRLLGSMSGACMVVQNMLLKGLSPDQVTYAILMCGRCQSGNIEEVMKLKEQMLVQGLQLSRVCYNVILICFCRSGNVNEALRIFDDMEASGLEGDLITYSILVHRLFKEGEIEKAMQVYRKMQSKGIIINSYAHDAILSSLCKRGRVVEARAFFNTLTKVSEILLYNIMIDGYAKIGQIDQAVQLFGEIIDSGLTPTISTYNSLIYVFCKNEKLDEAKGLLQTLIIHGLLPTAMTYTTLRNAYSRKGNMDVVLQLFSEMERNYVPPTVVTYTVIIKGFCEQRRLRHALQVFEDMQTRGLIPDQIVFNTLIKGFCEVKNMGAAKRLLMRMLLDNLQPSPVTYNILISGLCMERNLKGADTLLGTLHNMDITLTKTAYSTIIKAHCVKGSASKTVMLFNEMRDMGHAISIRDSVINRLCKRCHIDEVKIIFRLMLLDRISPDQDLCVVMIKAFCHGGDKISVFELFAEMIKSRTALI</sequence>
<feature type="repeat" description="PPR" evidence="2">
    <location>
        <begin position="358"/>
        <end position="392"/>
    </location>
</feature>
<organism evidence="4 5">
    <name type="scientific">Aquilegia coerulea</name>
    <name type="common">Rocky mountain columbine</name>
    <dbReference type="NCBI Taxonomy" id="218851"/>
    <lineage>
        <taxon>Eukaryota</taxon>
        <taxon>Viridiplantae</taxon>
        <taxon>Streptophyta</taxon>
        <taxon>Embryophyta</taxon>
        <taxon>Tracheophyta</taxon>
        <taxon>Spermatophyta</taxon>
        <taxon>Magnoliopsida</taxon>
        <taxon>Ranunculales</taxon>
        <taxon>Ranunculaceae</taxon>
        <taxon>Thalictroideae</taxon>
        <taxon>Aquilegia</taxon>
    </lineage>
</organism>
<dbReference type="SUPFAM" id="SSF81901">
    <property type="entry name" value="HCP-like"/>
    <property type="match status" value="1"/>
</dbReference>
<dbReference type="InterPro" id="IPR036873">
    <property type="entry name" value="Rhodanese-like_dom_sf"/>
</dbReference>
<dbReference type="SMART" id="SM00450">
    <property type="entry name" value="RHOD"/>
    <property type="match status" value="1"/>
</dbReference>
<dbReference type="PANTHER" id="PTHR47932">
    <property type="entry name" value="ATPASE EXPRESSION PROTEIN 3"/>
    <property type="match status" value="1"/>
</dbReference>
<dbReference type="PANTHER" id="PTHR47932:SF2">
    <property type="entry name" value="OS10G0484300 PROTEIN"/>
    <property type="match status" value="1"/>
</dbReference>
<dbReference type="Pfam" id="PF00581">
    <property type="entry name" value="Rhodanese"/>
    <property type="match status" value="1"/>
</dbReference>